<feature type="non-terminal residue" evidence="1">
    <location>
        <position position="1"/>
    </location>
</feature>
<protein>
    <submittedName>
        <fullName evidence="1">16310_t:CDS:1</fullName>
    </submittedName>
</protein>
<evidence type="ECO:0000313" key="2">
    <source>
        <dbReference type="Proteomes" id="UP000789342"/>
    </source>
</evidence>
<name>A0A9N9JNH7_9GLOM</name>
<gene>
    <name evidence="1" type="ORF">AMORRO_LOCUS18071</name>
</gene>
<keyword evidence="2" id="KW-1185">Reference proteome</keyword>
<sequence length="49" mass="5328">VVSAYSMANPAASVLRRFCPRVKLTGSARVCVAMEMLGWARMSEQGILL</sequence>
<comment type="caution">
    <text evidence="1">The sequence shown here is derived from an EMBL/GenBank/DDBJ whole genome shotgun (WGS) entry which is preliminary data.</text>
</comment>
<accession>A0A9N9JNH7</accession>
<evidence type="ECO:0000313" key="1">
    <source>
        <dbReference type="EMBL" id="CAG8790181.1"/>
    </source>
</evidence>
<organism evidence="1 2">
    <name type="scientific">Acaulospora morrowiae</name>
    <dbReference type="NCBI Taxonomy" id="94023"/>
    <lineage>
        <taxon>Eukaryota</taxon>
        <taxon>Fungi</taxon>
        <taxon>Fungi incertae sedis</taxon>
        <taxon>Mucoromycota</taxon>
        <taxon>Glomeromycotina</taxon>
        <taxon>Glomeromycetes</taxon>
        <taxon>Diversisporales</taxon>
        <taxon>Acaulosporaceae</taxon>
        <taxon>Acaulospora</taxon>
    </lineage>
</organism>
<dbReference type="AlphaFoldDB" id="A0A9N9JNH7"/>
<reference evidence="1" key="1">
    <citation type="submission" date="2021-06" db="EMBL/GenBank/DDBJ databases">
        <authorList>
            <person name="Kallberg Y."/>
            <person name="Tangrot J."/>
            <person name="Rosling A."/>
        </authorList>
    </citation>
    <scope>NUCLEOTIDE SEQUENCE</scope>
    <source>
        <strain evidence="1">CL551</strain>
    </source>
</reference>
<proteinExistence type="predicted"/>
<dbReference type="EMBL" id="CAJVPV010060633">
    <property type="protein sequence ID" value="CAG8790181.1"/>
    <property type="molecule type" value="Genomic_DNA"/>
</dbReference>
<dbReference type="Proteomes" id="UP000789342">
    <property type="component" value="Unassembled WGS sequence"/>
</dbReference>